<dbReference type="AlphaFoldDB" id="A0A385TPS9"/>
<evidence type="ECO:0000313" key="11">
    <source>
        <dbReference type="Proteomes" id="UP000266552"/>
    </source>
</evidence>
<evidence type="ECO:0000256" key="1">
    <source>
        <dbReference type="ARBA" id="ARBA00004651"/>
    </source>
</evidence>
<dbReference type="GO" id="GO:0005886">
    <property type="term" value="C:plasma membrane"/>
    <property type="evidence" value="ECO:0007669"/>
    <property type="project" value="UniProtKB-SubCell"/>
</dbReference>
<dbReference type="Gene3D" id="1.10.3720.10">
    <property type="entry name" value="MetI-like"/>
    <property type="match status" value="1"/>
</dbReference>
<dbReference type="RefSeq" id="WP_119850049.1">
    <property type="nucleotide sequence ID" value="NZ_CP032412.1"/>
</dbReference>
<feature type="region of interest" description="Disordered" evidence="8">
    <location>
        <begin position="1"/>
        <end position="26"/>
    </location>
</feature>
<feature type="domain" description="ABC transmembrane type-1" evidence="9">
    <location>
        <begin position="90"/>
        <end position="270"/>
    </location>
</feature>
<accession>A0A385TPS9</accession>
<dbReference type="GO" id="GO:0042918">
    <property type="term" value="P:alkanesulfonate transmembrane transport"/>
    <property type="evidence" value="ECO:0007669"/>
    <property type="project" value="UniProtKB-ARBA"/>
</dbReference>
<dbReference type="InterPro" id="IPR035906">
    <property type="entry name" value="MetI-like_sf"/>
</dbReference>
<feature type="transmembrane region" description="Helical" evidence="7">
    <location>
        <begin position="38"/>
        <end position="56"/>
    </location>
</feature>
<dbReference type="PANTHER" id="PTHR30151:SF38">
    <property type="entry name" value="ALIPHATIC SULFONATES TRANSPORT PERMEASE PROTEIN SSUC-RELATED"/>
    <property type="match status" value="1"/>
</dbReference>
<evidence type="ECO:0000256" key="4">
    <source>
        <dbReference type="ARBA" id="ARBA00022692"/>
    </source>
</evidence>
<keyword evidence="11" id="KW-1185">Reference proteome</keyword>
<proteinExistence type="inferred from homology"/>
<feature type="compositionally biased region" description="Low complexity" evidence="8">
    <location>
        <begin position="16"/>
        <end position="26"/>
    </location>
</feature>
<evidence type="ECO:0000313" key="10">
    <source>
        <dbReference type="EMBL" id="AYB46460.1"/>
    </source>
</evidence>
<keyword evidence="3" id="KW-1003">Cell membrane</keyword>
<comment type="similarity">
    <text evidence="7">Belongs to the binding-protein-dependent transport system permease family.</text>
</comment>
<evidence type="ECO:0000256" key="6">
    <source>
        <dbReference type="ARBA" id="ARBA00023136"/>
    </source>
</evidence>
<dbReference type="PROSITE" id="PS50928">
    <property type="entry name" value="ABC_TM1"/>
    <property type="match status" value="1"/>
</dbReference>
<keyword evidence="4 7" id="KW-0812">Transmembrane</keyword>
<name>A0A385TPS9_PAELA</name>
<dbReference type="Proteomes" id="UP000266552">
    <property type="component" value="Chromosome"/>
</dbReference>
<dbReference type="SUPFAM" id="SSF161098">
    <property type="entry name" value="MetI-like"/>
    <property type="match status" value="1"/>
</dbReference>
<gene>
    <name evidence="10" type="ORF">D5F53_25545</name>
</gene>
<evidence type="ECO:0000256" key="3">
    <source>
        <dbReference type="ARBA" id="ARBA00022475"/>
    </source>
</evidence>
<dbReference type="InterPro" id="IPR000515">
    <property type="entry name" value="MetI-like"/>
</dbReference>
<evidence type="ECO:0000256" key="8">
    <source>
        <dbReference type="SAM" id="MobiDB-lite"/>
    </source>
</evidence>
<feature type="transmembrane region" description="Helical" evidence="7">
    <location>
        <begin position="90"/>
        <end position="114"/>
    </location>
</feature>
<dbReference type="PANTHER" id="PTHR30151">
    <property type="entry name" value="ALKANE SULFONATE ABC TRANSPORTER-RELATED, MEMBRANE SUBUNIT"/>
    <property type="match status" value="1"/>
</dbReference>
<protein>
    <submittedName>
        <fullName evidence="10">ABC transporter permease</fullName>
    </submittedName>
</protein>
<dbReference type="Pfam" id="PF00528">
    <property type="entry name" value="BPD_transp_1"/>
    <property type="match status" value="1"/>
</dbReference>
<evidence type="ECO:0000256" key="2">
    <source>
        <dbReference type="ARBA" id="ARBA00022448"/>
    </source>
</evidence>
<dbReference type="KEGG" id="plw:D5F53_25545"/>
<reference evidence="10 11" key="1">
    <citation type="submission" date="2018-09" db="EMBL/GenBank/DDBJ databases">
        <title>Genome Sequence of Paenibacillus lautus Strain E7593-69, Azo Dye-Degrading Bacteria, Isolated from Commercial Tattoo Inks.</title>
        <authorList>
            <person name="Nho S.W."/>
            <person name="Kim S.-J."/>
            <person name="Kweon O."/>
            <person name="Cerniglia C.E."/>
        </authorList>
    </citation>
    <scope>NUCLEOTIDE SEQUENCE [LARGE SCALE GENOMIC DNA]</scope>
    <source>
        <strain evidence="10 11">E7593-69</strain>
    </source>
</reference>
<organism evidence="10 11">
    <name type="scientific">Paenibacillus lautus</name>
    <name type="common">Bacillus lautus</name>
    <dbReference type="NCBI Taxonomy" id="1401"/>
    <lineage>
        <taxon>Bacteria</taxon>
        <taxon>Bacillati</taxon>
        <taxon>Bacillota</taxon>
        <taxon>Bacilli</taxon>
        <taxon>Bacillales</taxon>
        <taxon>Paenibacillaceae</taxon>
        <taxon>Paenibacillus</taxon>
    </lineage>
</organism>
<sequence>MNHANELALPAAGQSPAATQAPNPAAARSKRRRASLRALALGSALPVLVLAIWQLAGNLGWIDAFFLPTPAAIFESLWNLMASGKMATHLGISIGRAAAGFALGGSLGLIFGLLTGFSRKSEIFLDPTVQMLRMIPHLAIAPLIILWFGFGETSKVLIIAKGAFFPLYVNAFLGIRSVDKKLFEVSRVLQYSRIQQMIKLIIPSSLPNLLMGLRLSLAVSWLGLVVAELIGSQSGVGFLINLAKQSSLTEQIFVGVLVFAVVGMMVDLFVRSLERRLLKWRDSYKG</sequence>
<keyword evidence="2 7" id="KW-0813">Transport</keyword>
<feature type="transmembrane region" description="Helical" evidence="7">
    <location>
        <begin position="252"/>
        <end position="270"/>
    </location>
</feature>
<feature type="transmembrane region" description="Helical" evidence="7">
    <location>
        <begin position="215"/>
        <end position="240"/>
    </location>
</feature>
<dbReference type="FunFam" id="1.10.3720.10:FF:000003">
    <property type="entry name" value="Aliphatic sulfonate ABC transporter permease"/>
    <property type="match status" value="1"/>
</dbReference>
<comment type="subcellular location">
    <subcellularLocation>
        <location evidence="1 7">Cell membrane</location>
        <topology evidence="1 7">Multi-pass membrane protein</topology>
    </subcellularLocation>
</comment>
<feature type="transmembrane region" description="Helical" evidence="7">
    <location>
        <begin position="156"/>
        <end position="175"/>
    </location>
</feature>
<evidence type="ECO:0000256" key="7">
    <source>
        <dbReference type="RuleBase" id="RU363032"/>
    </source>
</evidence>
<keyword evidence="6 7" id="KW-0472">Membrane</keyword>
<evidence type="ECO:0000256" key="5">
    <source>
        <dbReference type="ARBA" id="ARBA00022989"/>
    </source>
</evidence>
<dbReference type="EMBL" id="CP032412">
    <property type="protein sequence ID" value="AYB46460.1"/>
    <property type="molecule type" value="Genomic_DNA"/>
</dbReference>
<keyword evidence="5 7" id="KW-1133">Transmembrane helix</keyword>
<evidence type="ECO:0000259" key="9">
    <source>
        <dbReference type="PROSITE" id="PS50928"/>
    </source>
</evidence>
<dbReference type="CDD" id="cd06261">
    <property type="entry name" value="TM_PBP2"/>
    <property type="match status" value="1"/>
</dbReference>
<feature type="transmembrane region" description="Helical" evidence="7">
    <location>
        <begin position="134"/>
        <end position="150"/>
    </location>
</feature>